<dbReference type="InterPro" id="IPR050396">
    <property type="entry name" value="Glycosyltr_51/Transpeptidase"/>
</dbReference>
<evidence type="ECO:0000256" key="10">
    <source>
        <dbReference type="ARBA" id="ARBA00023268"/>
    </source>
</evidence>
<dbReference type="SMART" id="SM00740">
    <property type="entry name" value="PASTA"/>
    <property type="match status" value="1"/>
</dbReference>
<keyword evidence="7" id="KW-0378">Hydrolase</keyword>
<accession>A0A6L9S326</accession>
<feature type="domain" description="PASTA" evidence="15">
    <location>
        <begin position="696"/>
        <end position="761"/>
    </location>
</feature>
<dbReference type="GO" id="GO:0008360">
    <property type="term" value="P:regulation of cell shape"/>
    <property type="evidence" value="ECO:0007669"/>
    <property type="project" value="UniProtKB-KW"/>
</dbReference>
<comment type="similarity">
    <text evidence="2">In the N-terminal section; belongs to the glycosyltransferase 51 family.</text>
</comment>
<dbReference type="InterPro" id="IPR012338">
    <property type="entry name" value="Beta-lactam/transpept-like"/>
</dbReference>
<evidence type="ECO:0000256" key="11">
    <source>
        <dbReference type="ARBA" id="ARBA00023316"/>
    </source>
</evidence>
<evidence type="ECO:0000256" key="7">
    <source>
        <dbReference type="ARBA" id="ARBA00022801"/>
    </source>
</evidence>
<dbReference type="Gene3D" id="3.40.710.10">
    <property type="entry name" value="DD-peptidase/beta-lactamase superfamily"/>
    <property type="match status" value="1"/>
</dbReference>
<keyword evidence="11" id="KW-0961">Cell wall biogenesis/degradation</keyword>
<dbReference type="Pfam" id="PF00905">
    <property type="entry name" value="Transpeptidase"/>
    <property type="match status" value="1"/>
</dbReference>
<comment type="similarity">
    <text evidence="1">In the C-terminal section; belongs to the transpeptidase family.</text>
</comment>
<evidence type="ECO:0000256" key="9">
    <source>
        <dbReference type="ARBA" id="ARBA00022984"/>
    </source>
</evidence>
<keyword evidence="6" id="KW-0808">Transferase</keyword>
<feature type="compositionally biased region" description="Pro residues" evidence="14">
    <location>
        <begin position="791"/>
        <end position="801"/>
    </location>
</feature>
<sequence length="826" mass="88066">MLPMALSPAGIITGLRRLFLVIGVSALAGVLIAGIALPVVGALGLGARESSDWFQEMELDFEPGELSETSTILDADGDELATVFRENREYVGLDQIADVMIDAILAIEDDRFFERGPIDFQGTLRALVQNVDAGETTGGGSTLTQQYVKQVRLSQATTDEERAEVLASEGTDGYKRKLDELRMAIDVEAEYTKEEILERYLNIAYFGAGAYGVEAAAQTYFSKSAADLNLIQSATLAGLVQNPNGYDPTRNPEAALGRRNVVLTRMADTGKITDAKAAEARQRDLNLDTSEISNGCTESDYGYFCDYVIEEIKNLEALGETPEDRVQALYNNGLTIETTLDPDVQEEADDAVSDRVAPGDDSVASLASVEPETGYIQALANSRRYGVDGDGVSNINYAVDKNMGGGGGMQPGSSYKAFFLAAALEQGIGLNQRYNSPAQIDLQVSSFSNCDGSIRSTETWSPKNYDTGYGNIDIREATEKSVNTYYAQLAQDIGLCEPTRLAEAMGAKRADGGDFQQVPSMVLGANEVSPLGMAQAYGTFANRGVHCEPTAILKVRDRNGDVIVDNTEPDCERVLDKEVADAVNSVLEGVIHNSGATGGRMQLEDGRRAAGKTGTTNNAIAVWFVGYTPQIATAVAVADVDPPQEGLDGRSFNGETIAEACGGCVPGPIWKQFMDEVHEGKDQEEFNEPDGSVINGVTTTVPDVRGMSEDDAIDALEDEGFSVSVAARINSDLPEGVVVSSDPGAGSETASGTTVQLFVSNGVPPQRDDEDDEDDEDDDDDDDGGLRVPEQPAPTLSPPDPDGNGNGNGNDNDNGDDDDDDDEGWS</sequence>
<evidence type="ECO:0000259" key="15">
    <source>
        <dbReference type="PROSITE" id="PS51178"/>
    </source>
</evidence>
<dbReference type="Proteomes" id="UP000475214">
    <property type="component" value="Unassembled WGS sequence"/>
</dbReference>
<dbReference type="Gene3D" id="1.10.3810.10">
    <property type="entry name" value="Biosynthetic peptidoglycan transglycosylase-like"/>
    <property type="match status" value="1"/>
</dbReference>
<dbReference type="GO" id="GO:0009252">
    <property type="term" value="P:peptidoglycan biosynthetic process"/>
    <property type="evidence" value="ECO:0007669"/>
    <property type="project" value="UniProtKB-KW"/>
</dbReference>
<dbReference type="SUPFAM" id="SSF53955">
    <property type="entry name" value="Lysozyme-like"/>
    <property type="match status" value="1"/>
</dbReference>
<evidence type="ECO:0000313" key="16">
    <source>
        <dbReference type="EMBL" id="NED99230.1"/>
    </source>
</evidence>
<proteinExistence type="inferred from homology"/>
<keyword evidence="5" id="KW-0328">Glycosyltransferase</keyword>
<keyword evidence="8" id="KW-0133">Cell shape</keyword>
<gene>
    <name evidence="16" type="ORF">G1H10_03505</name>
</gene>
<dbReference type="InterPro" id="IPR023346">
    <property type="entry name" value="Lysozyme-like_dom_sf"/>
</dbReference>
<dbReference type="GO" id="GO:0008658">
    <property type="term" value="F:penicillin binding"/>
    <property type="evidence" value="ECO:0007669"/>
    <property type="project" value="InterPro"/>
</dbReference>
<keyword evidence="4" id="KW-0645">Protease</keyword>
<dbReference type="Pfam" id="PF03793">
    <property type="entry name" value="PASTA"/>
    <property type="match status" value="1"/>
</dbReference>
<evidence type="ECO:0000256" key="4">
    <source>
        <dbReference type="ARBA" id="ARBA00022670"/>
    </source>
</evidence>
<dbReference type="Gene3D" id="3.30.10.20">
    <property type="match status" value="1"/>
</dbReference>
<keyword evidence="17" id="KW-1185">Reference proteome</keyword>
<evidence type="ECO:0000313" key="17">
    <source>
        <dbReference type="Proteomes" id="UP000475214"/>
    </source>
</evidence>
<keyword evidence="9" id="KW-0573">Peptidoglycan synthesis</keyword>
<dbReference type="InterPro" id="IPR001460">
    <property type="entry name" value="PCN-bd_Tpept"/>
</dbReference>
<dbReference type="PANTHER" id="PTHR32282:SF33">
    <property type="entry name" value="PEPTIDOGLYCAN GLYCOSYLTRANSFERASE"/>
    <property type="match status" value="1"/>
</dbReference>
<evidence type="ECO:0000256" key="8">
    <source>
        <dbReference type="ARBA" id="ARBA00022960"/>
    </source>
</evidence>
<keyword evidence="3" id="KW-0121">Carboxypeptidase</keyword>
<evidence type="ECO:0000256" key="6">
    <source>
        <dbReference type="ARBA" id="ARBA00022679"/>
    </source>
</evidence>
<name>A0A6L9S326_9ACTN</name>
<comment type="caution">
    <text evidence="16">The sequence shown here is derived from an EMBL/GenBank/DDBJ whole genome shotgun (WGS) entry which is preliminary data.</text>
</comment>
<evidence type="ECO:0000256" key="5">
    <source>
        <dbReference type="ARBA" id="ARBA00022676"/>
    </source>
</evidence>
<dbReference type="PROSITE" id="PS51178">
    <property type="entry name" value="PASTA"/>
    <property type="match status" value="1"/>
</dbReference>
<dbReference type="CDD" id="cd06577">
    <property type="entry name" value="PASTA_pknB"/>
    <property type="match status" value="1"/>
</dbReference>
<protein>
    <submittedName>
        <fullName evidence="16">PASTA domain-containing protein</fullName>
    </submittedName>
</protein>
<keyword evidence="10" id="KW-0511">Multifunctional enzyme</keyword>
<dbReference type="GO" id="GO:0006508">
    <property type="term" value="P:proteolysis"/>
    <property type="evidence" value="ECO:0007669"/>
    <property type="project" value="UniProtKB-KW"/>
</dbReference>
<comment type="catalytic activity">
    <reaction evidence="12">
        <text>Preferential cleavage: (Ac)2-L-Lys-D-Ala-|-D-Ala. Also transpeptidation of peptidyl-alanyl moieties that are N-acyl substituents of D-alanine.</text>
        <dbReference type="EC" id="3.4.16.4"/>
    </reaction>
</comment>
<evidence type="ECO:0000256" key="3">
    <source>
        <dbReference type="ARBA" id="ARBA00022645"/>
    </source>
</evidence>
<comment type="catalytic activity">
    <reaction evidence="13">
        <text>[GlcNAc-(1-&gt;4)-Mur2Ac(oyl-L-Ala-gamma-D-Glu-L-Lys-D-Ala-D-Ala)](n)-di-trans,octa-cis-undecaprenyl diphosphate + beta-D-GlcNAc-(1-&gt;4)-Mur2Ac(oyl-L-Ala-gamma-D-Glu-L-Lys-D-Ala-D-Ala)-di-trans,octa-cis-undecaprenyl diphosphate = [GlcNAc-(1-&gt;4)-Mur2Ac(oyl-L-Ala-gamma-D-Glu-L-Lys-D-Ala-D-Ala)](n+1)-di-trans,octa-cis-undecaprenyl diphosphate + di-trans,octa-cis-undecaprenyl diphosphate + H(+)</text>
        <dbReference type="Rhea" id="RHEA:23708"/>
        <dbReference type="Rhea" id="RHEA-COMP:9602"/>
        <dbReference type="Rhea" id="RHEA-COMP:9603"/>
        <dbReference type="ChEBI" id="CHEBI:15378"/>
        <dbReference type="ChEBI" id="CHEBI:58405"/>
        <dbReference type="ChEBI" id="CHEBI:60033"/>
        <dbReference type="ChEBI" id="CHEBI:78435"/>
        <dbReference type="EC" id="2.4.99.28"/>
    </reaction>
</comment>
<dbReference type="InterPro" id="IPR005543">
    <property type="entry name" value="PASTA_dom"/>
</dbReference>
<dbReference type="InterPro" id="IPR001264">
    <property type="entry name" value="Glyco_trans_51"/>
</dbReference>
<dbReference type="FunFam" id="1.10.3810.10:FF:000001">
    <property type="entry name" value="Penicillin-binding protein 1A"/>
    <property type="match status" value="1"/>
</dbReference>
<feature type="compositionally biased region" description="Polar residues" evidence="14">
    <location>
        <begin position="748"/>
        <end position="759"/>
    </location>
</feature>
<dbReference type="GO" id="GO:0030288">
    <property type="term" value="C:outer membrane-bounded periplasmic space"/>
    <property type="evidence" value="ECO:0007669"/>
    <property type="project" value="TreeGrafter"/>
</dbReference>
<feature type="compositionally biased region" description="Acidic residues" evidence="14">
    <location>
        <begin position="768"/>
        <end position="783"/>
    </location>
</feature>
<dbReference type="SUPFAM" id="SSF56601">
    <property type="entry name" value="beta-lactamase/transpeptidase-like"/>
    <property type="match status" value="1"/>
</dbReference>
<dbReference type="GO" id="GO:0009002">
    <property type="term" value="F:serine-type D-Ala-D-Ala carboxypeptidase activity"/>
    <property type="evidence" value="ECO:0007669"/>
    <property type="project" value="UniProtKB-EC"/>
</dbReference>
<dbReference type="InterPro" id="IPR036950">
    <property type="entry name" value="PBP_transglycosylase"/>
</dbReference>
<reference evidence="16 17" key="1">
    <citation type="submission" date="2020-02" db="EMBL/GenBank/DDBJ databases">
        <authorList>
            <person name="Li X.-J."/>
            <person name="Han X.-M."/>
        </authorList>
    </citation>
    <scope>NUCLEOTIDE SEQUENCE [LARGE SCALE GENOMIC DNA]</scope>
    <source>
        <strain evidence="16 17">CCTCC AB 2017055</strain>
    </source>
</reference>
<evidence type="ECO:0000256" key="2">
    <source>
        <dbReference type="ARBA" id="ARBA00007739"/>
    </source>
</evidence>
<feature type="compositionally biased region" description="Acidic residues" evidence="14">
    <location>
        <begin position="813"/>
        <end position="826"/>
    </location>
</feature>
<feature type="region of interest" description="Disordered" evidence="14">
    <location>
        <begin position="738"/>
        <end position="826"/>
    </location>
</feature>
<dbReference type="PANTHER" id="PTHR32282">
    <property type="entry name" value="BINDING PROTEIN TRANSPEPTIDASE, PUTATIVE-RELATED"/>
    <property type="match status" value="1"/>
</dbReference>
<dbReference type="AlphaFoldDB" id="A0A6L9S326"/>
<evidence type="ECO:0000256" key="12">
    <source>
        <dbReference type="ARBA" id="ARBA00034000"/>
    </source>
</evidence>
<organism evidence="16 17">
    <name type="scientific">Phytoactinopolyspora halotolerans</name>
    <dbReference type="NCBI Taxonomy" id="1981512"/>
    <lineage>
        <taxon>Bacteria</taxon>
        <taxon>Bacillati</taxon>
        <taxon>Actinomycetota</taxon>
        <taxon>Actinomycetes</taxon>
        <taxon>Jiangellales</taxon>
        <taxon>Jiangellaceae</taxon>
        <taxon>Phytoactinopolyspora</taxon>
    </lineage>
</organism>
<dbReference type="EMBL" id="JAAGOA010000002">
    <property type="protein sequence ID" value="NED99230.1"/>
    <property type="molecule type" value="Genomic_DNA"/>
</dbReference>
<dbReference type="GO" id="GO:0008955">
    <property type="term" value="F:peptidoglycan glycosyltransferase activity"/>
    <property type="evidence" value="ECO:0007669"/>
    <property type="project" value="UniProtKB-EC"/>
</dbReference>
<evidence type="ECO:0000256" key="13">
    <source>
        <dbReference type="ARBA" id="ARBA00049902"/>
    </source>
</evidence>
<evidence type="ECO:0000256" key="14">
    <source>
        <dbReference type="SAM" id="MobiDB-lite"/>
    </source>
</evidence>
<dbReference type="Pfam" id="PF00912">
    <property type="entry name" value="Transgly"/>
    <property type="match status" value="1"/>
</dbReference>
<dbReference type="GO" id="GO:0071555">
    <property type="term" value="P:cell wall organization"/>
    <property type="evidence" value="ECO:0007669"/>
    <property type="project" value="UniProtKB-KW"/>
</dbReference>
<evidence type="ECO:0000256" key="1">
    <source>
        <dbReference type="ARBA" id="ARBA00007090"/>
    </source>
</evidence>